<feature type="domain" description="Nudix hydrolase" evidence="5">
    <location>
        <begin position="27"/>
        <end position="157"/>
    </location>
</feature>
<evidence type="ECO:0000256" key="3">
    <source>
        <dbReference type="ARBA" id="ARBA00022801"/>
    </source>
</evidence>
<dbReference type="InterPro" id="IPR015797">
    <property type="entry name" value="NUDIX_hydrolase-like_dom_sf"/>
</dbReference>
<name>A0ABX4MT26_9RHOB</name>
<dbReference type="Pfam" id="PF00293">
    <property type="entry name" value="NUDIX"/>
    <property type="match status" value="1"/>
</dbReference>
<comment type="cofactor">
    <cofactor evidence="1">
        <name>Mg(2+)</name>
        <dbReference type="ChEBI" id="CHEBI:18420"/>
    </cofactor>
</comment>
<dbReference type="Gene3D" id="3.90.79.10">
    <property type="entry name" value="Nucleoside Triphosphate Pyrophosphohydrolase"/>
    <property type="match status" value="1"/>
</dbReference>
<keyword evidence="7" id="KW-1185">Reference proteome</keyword>
<dbReference type="RefSeq" id="WP_097145774.1">
    <property type="nucleotide sequence ID" value="NZ_OBEA01000003.1"/>
</dbReference>
<dbReference type="CDD" id="cd04666">
    <property type="entry name" value="NUDIX_DIPP2_like_Nudt4"/>
    <property type="match status" value="1"/>
</dbReference>
<dbReference type="SUPFAM" id="SSF55811">
    <property type="entry name" value="Nudix"/>
    <property type="match status" value="1"/>
</dbReference>
<accession>A0ABX4MT26</accession>
<dbReference type="PANTHER" id="PTHR12629:SF0">
    <property type="entry name" value="DIPHOSPHOINOSITOL-POLYPHOSPHATE DIPHOSPHATASE"/>
    <property type="match status" value="1"/>
</dbReference>
<organism evidence="6 7">
    <name type="scientific">Pseudooceanicola antarcticus</name>
    <dbReference type="NCBI Taxonomy" id="1247613"/>
    <lineage>
        <taxon>Bacteria</taxon>
        <taxon>Pseudomonadati</taxon>
        <taxon>Pseudomonadota</taxon>
        <taxon>Alphaproteobacteria</taxon>
        <taxon>Rhodobacterales</taxon>
        <taxon>Paracoccaceae</taxon>
        <taxon>Pseudooceanicola</taxon>
    </lineage>
</organism>
<evidence type="ECO:0000259" key="5">
    <source>
        <dbReference type="PROSITE" id="PS51462"/>
    </source>
</evidence>
<dbReference type="InterPro" id="IPR047198">
    <property type="entry name" value="DDP-like_NUDIX"/>
</dbReference>
<keyword evidence="3" id="KW-0378">Hydrolase</keyword>
<evidence type="ECO:0000256" key="1">
    <source>
        <dbReference type="ARBA" id="ARBA00001946"/>
    </source>
</evidence>
<dbReference type="PROSITE" id="PS51462">
    <property type="entry name" value="NUDIX"/>
    <property type="match status" value="1"/>
</dbReference>
<evidence type="ECO:0000256" key="2">
    <source>
        <dbReference type="ARBA" id="ARBA00022723"/>
    </source>
</evidence>
<evidence type="ECO:0000256" key="4">
    <source>
        <dbReference type="ARBA" id="ARBA00022842"/>
    </source>
</evidence>
<proteinExistence type="predicted"/>
<dbReference type="PANTHER" id="PTHR12629">
    <property type="entry name" value="DIPHOSPHOINOSITOL POLYPHOSPHATE PHOSPHOHYDROLASE"/>
    <property type="match status" value="1"/>
</dbReference>
<dbReference type="InterPro" id="IPR000086">
    <property type="entry name" value="NUDIX_hydrolase_dom"/>
</dbReference>
<sequence>MTRRHTHVTSQVQTQFKFPGLDDKLVQTQYAALCYRIVKDKPQILLITSRGTKRWILPKGWPMKNRSPGQAALREAYEEAGVIGRVAETPLGRVPYFKTSESGEELPCVGIIYPVRVALLKAEYPEAGERKRKWFSRKKAAKRVLEPELARLLKTFDARALKL</sequence>
<evidence type="ECO:0000313" key="7">
    <source>
        <dbReference type="Proteomes" id="UP000231702"/>
    </source>
</evidence>
<keyword evidence="2" id="KW-0479">Metal-binding</keyword>
<reference evidence="6 7" key="1">
    <citation type="journal article" date="2018" name="Int. J. Syst. Evol. Microbiol.">
        <title>Pseudooceanicola lipolyticus sp. nov., a marine alphaproteobacterium, reclassification of Oceanicola flagellatus as Pseudooceanicola flagellatus comb. nov. and emended description of the genus Pseudooceanicola.</title>
        <authorList>
            <person name="Huang M.-M."/>
            <person name="Guo L.-L."/>
            <person name="Wu Y.-H."/>
            <person name="Lai Q.-L."/>
            <person name="Shao Z.-Z."/>
            <person name="Wang C.-S."/>
            <person name="Wu M."/>
            <person name="Xu X.-W."/>
        </authorList>
    </citation>
    <scope>NUCLEOTIDE SEQUENCE [LARGE SCALE GENOMIC DNA]</scope>
    <source>
        <strain evidence="6 7">Ar-45</strain>
    </source>
</reference>
<keyword evidence="4" id="KW-0460">Magnesium</keyword>
<dbReference type="Proteomes" id="UP000231702">
    <property type="component" value="Unassembled WGS sequence"/>
</dbReference>
<dbReference type="EMBL" id="PGTD01000007">
    <property type="protein sequence ID" value="PJE31998.1"/>
    <property type="molecule type" value="Genomic_DNA"/>
</dbReference>
<gene>
    <name evidence="6" type="ORF">CVM39_02565</name>
</gene>
<protein>
    <submittedName>
        <fullName evidence="6">NUDIX domain-containing protein</fullName>
    </submittedName>
</protein>
<comment type="caution">
    <text evidence="6">The sequence shown here is derived from an EMBL/GenBank/DDBJ whole genome shotgun (WGS) entry which is preliminary data.</text>
</comment>
<evidence type="ECO:0000313" key="6">
    <source>
        <dbReference type="EMBL" id="PJE31998.1"/>
    </source>
</evidence>